<evidence type="ECO:0000256" key="3">
    <source>
        <dbReference type="ARBA" id="ARBA00012438"/>
    </source>
</evidence>
<evidence type="ECO:0000256" key="12">
    <source>
        <dbReference type="ARBA" id="ARBA00023012"/>
    </source>
</evidence>
<keyword evidence="13 15" id="KW-0472">Membrane</keyword>
<evidence type="ECO:0000256" key="4">
    <source>
        <dbReference type="ARBA" id="ARBA00022475"/>
    </source>
</evidence>
<dbReference type="InterPro" id="IPR036890">
    <property type="entry name" value="HATPase_C_sf"/>
</dbReference>
<keyword evidence="6" id="KW-0808">Transferase</keyword>
<dbReference type="PROSITE" id="PS50109">
    <property type="entry name" value="HIS_KIN"/>
    <property type="match status" value="1"/>
</dbReference>
<evidence type="ECO:0000313" key="18">
    <source>
        <dbReference type="EMBL" id="RCW43053.1"/>
    </source>
</evidence>
<dbReference type="InterPro" id="IPR003594">
    <property type="entry name" value="HATPase_dom"/>
</dbReference>
<dbReference type="GO" id="GO:0005524">
    <property type="term" value="F:ATP binding"/>
    <property type="evidence" value="ECO:0007669"/>
    <property type="project" value="UniProtKB-KW"/>
</dbReference>
<keyword evidence="8" id="KW-0547">Nucleotide-binding</keyword>
<feature type="transmembrane region" description="Helical" evidence="15">
    <location>
        <begin position="12"/>
        <end position="32"/>
    </location>
</feature>
<dbReference type="GO" id="GO:0000155">
    <property type="term" value="F:phosphorelay sensor kinase activity"/>
    <property type="evidence" value="ECO:0007669"/>
    <property type="project" value="InterPro"/>
</dbReference>
<dbReference type="CDD" id="cd06225">
    <property type="entry name" value="HAMP"/>
    <property type="match status" value="1"/>
</dbReference>
<dbReference type="InterPro" id="IPR003661">
    <property type="entry name" value="HisK_dim/P_dom"/>
</dbReference>
<dbReference type="Gene3D" id="6.10.340.10">
    <property type="match status" value="1"/>
</dbReference>
<evidence type="ECO:0000256" key="9">
    <source>
        <dbReference type="ARBA" id="ARBA00022777"/>
    </source>
</evidence>
<evidence type="ECO:0000256" key="2">
    <source>
        <dbReference type="ARBA" id="ARBA00004651"/>
    </source>
</evidence>
<evidence type="ECO:0000256" key="11">
    <source>
        <dbReference type="ARBA" id="ARBA00022989"/>
    </source>
</evidence>
<feature type="transmembrane region" description="Helical" evidence="15">
    <location>
        <begin position="169"/>
        <end position="187"/>
    </location>
</feature>
<name>A0A368VUB9_9BACL</name>
<dbReference type="Gene3D" id="3.30.450.20">
    <property type="entry name" value="PAS domain"/>
    <property type="match status" value="1"/>
</dbReference>
<dbReference type="Proteomes" id="UP000252415">
    <property type="component" value="Unassembled WGS sequence"/>
</dbReference>
<evidence type="ECO:0000256" key="7">
    <source>
        <dbReference type="ARBA" id="ARBA00022692"/>
    </source>
</evidence>
<dbReference type="Pfam" id="PF00672">
    <property type="entry name" value="HAMP"/>
    <property type="match status" value="1"/>
</dbReference>
<feature type="domain" description="Histidine kinase" evidence="16">
    <location>
        <begin position="272"/>
        <end position="503"/>
    </location>
</feature>
<reference evidence="18 19" key="1">
    <citation type="submission" date="2018-07" db="EMBL/GenBank/DDBJ databases">
        <title>Genomic Encyclopedia of Type Strains, Phase III (KMG-III): the genomes of soil and plant-associated and newly described type strains.</title>
        <authorList>
            <person name="Whitman W."/>
        </authorList>
    </citation>
    <scope>NUCLEOTIDE SEQUENCE [LARGE SCALE GENOMIC DNA]</scope>
    <source>
        <strain evidence="18 19">CECT 7506</strain>
    </source>
</reference>
<dbReference type="Gene3D" id="1.10.287.130">
    <property type="match status" value="1"/>
</dbReference>
<keyword evidence="9" id="KW-0418">Kinase</keyword>
<dbReference type="GO" id="GO:0005886">
    <property type="term" value="C:plasma membrane"/>
    <property type="evidence" value="ECO:0007669"/>
    <property type="project" value="UniProtKB-SubCell"/>
</dbReference>
<dbReference type="CDD" id="cd00082">
    <property type="entry name" value="HisKA"/>
    <property type="match status" value="1"/>
</dbReference>
<dbReference type="Pfam" id="PF02518">
    <property type="entry name" value="HATPase_c"/>
    <property type="match status" value="1"/>
</dbReference>
<comment type="caution">
    <text evidence="18">The sequence shown here is derived from an EMBL/GenBank/DDBJ whole genome shotgun (WGS) entry which is preliminary data.</text>
</comment>
<keyword evidence="14" id="KW-0175">Coiled coil</keyword>
<dbReference type="InterPro" id="IPR029151">
    <property type="entry name" value="Sensor-like_sf"/>
</dbReference>
<dbReference type="SUPFAM" id="SSF103190">
    <property type="entry name" value="Sensory domain-like"/>
    <property type="match status" value="1"/>
</dbReference>
<evidence type="ECO:0000256" key="10">
    <source>
        <dbReference type="ARBA" id="ARBA00022840"/>
    </source>
</evidence>
<keyword evidence="7 15" id="KW-0812">Transmembrane</keyword>
<evidence type="ECO:0000259" key="16">
    <source>
        <dbReference type="PROSITE" id="PS50109"/>
    </source>
</evidence>
<accession>A0A368VUB9</accession>
<keyword evidence="5" id="KW-0597">Phosphoprotein</keyword>
<dbReference type="InterPro" id="IPR005467">
    <property type="entry name" value="His_kinase_dom"/>
</dbReference>
<proteinExistence type="predicted"/>
<sequence>MFRSFSIQLKLILFVSLITAAMTGIIVTFHALSLEQSVRQTFFSQLTAITTAINGRYEESRSIEDVQQIFDYIQLRNRKVLGLTLHKTDGKVYASTERSKIGNASPSYVQRSLTENKAFVEQQTKEYGISSVRLMAPLFEDGATVGVIELMLDSSGEDALIREKVRTDIVTAILCSVCFLVLFWFFLQKVLVKPLYKLRKAAVSIQMGGRRHKVKMTASSEITEVADAFNDMVENLDTRYIELQQALVTLQTTQEQLVQAEKMSALGGLVAGVAHEINTPIGVGVTAISYLEQRTKEFSELYGQNRMKKSDLESFVKLSQETVDMVQTNLRRASELVKSFKQVSVDQSNEEKRTFRLLDYIEDTLRSLQPTIKKTKQRTVVIGDHELEVNTYPGAVSQIVTNLVMNSLIHAYDTDTEGYMIVNIQRNEDRLLIQYADDGKGMPEEVAEKIFEPFFTTNRSRGGTGLGMHIVYNLVTQKLGGTIQCASFPGRGTTFLLEFPIRQEENHELQSA</sequence>
<gene>
    <name evidence="18" type="ORF">DFP97_114117</name>
</gene>
<dbReference type="RefSeq" id="WP_114382214.1">
    <property type="nucleotide sequence ID" value="NZ_QPJD01000014.1"/>
</dbReference>
<evidence type="ECO:0000256" key="13">
    <source>
        <dbReference type="ARBA" id="ARBA00023136"/>
    </source>
</evidence>
<dbReference type="InterPro" id="IPR036097">
    <property type="entry name" value="HisK_dim/P_sf"/>
</dbReference>
<dbReference type="PANTHER" id="PTHR43065">
    <property type="entry name" value="SENSOR HISTIDINE KINASE"/>
    <property type="match status" value="1"/>
</dbReference>
<dbReference type="SMART" id="SM00387">
    <property type="entry name" value="HATPase_c"/>
    <property type="match status" value="1"/>
</dbReference>
<comment type="catalytic activity">
    <reaction evidence="1">
        <text>ATP + protein L-histidine = ADP + protein N-phospho-L-histidine.</text>
        <dbReference type="EC" id="2.7.13.3"/>
    </reaction>
</comment>
<evidence type="ECO:0000256" key="1">
    <source>
        <dbReference type="ARBA" id="ARBA00000085"/>
    </source>
</evidence>
<protein>
    <recommendedName>
        <fullName evidence="3">histidine kinase</fullName>
        <ecNumber evidence="3">2.7.13.3</ecNumber>
    </recommendedName>
</protein>
<keyword evidence="11 15" id="KW-1133">Transmembrane helix</keyword>
<dbReference type="PANTHER" id="PTHR43065:SF47">
    <property type="match status" value="1"/>
</dbReference>
<dbReference type="Gene3D" id="3.30.565.10">
    <property type="entry name" value="Histidine kinase-like ATPase, C-terminal domain"/>
    <property type="match status" value="1"/>
</dbReference>
<dbReference type="PROSITE" id="PS50885">
    <property type="entry name" value="HAMP"/>
    <property type="match status" value="1"/>
</dbReference>
<dbReference type="SUPFAM" id="SSF47384">
    <property type="entry name" value="Homodimeric domain of signal transducing histidine kinase"/>
    <property type="match status" value="1"/>
</dbReference>
<evidence type="ECO:0000259" key="17">
    <source>
        <dbReference type="PROSITE" id="PS50885"/>
    </source>
</evidence>
<organism evidence="18 19">
    <name type="scientific">Paenibacillus prosopidis</name>
    <dbReference type="NCBI Taxonomy" id="630520"/>
    <lineage>
        <taxon>Bacteria</taxon>
        <taxon>Bacillati</taxon>
        <taxon>Bacillota</taxon>
        <taxon>Bacilli</taxon>
        <taxon>Bacillales</taxon>
        <taxon>Paenibacillaceae</taxon>
        <taxon>Paenibacillus</taxon>
    </lineage>
</organism>
<feature type="coiled-coil region" evidence="14">
    <location>
        <begin position="233"/>
        <end position="263"/>
    </location>
</feature>
<keyword evidence="10" id="KW-0067">ATP-binding</keyword>
<feature type="domain" description="HAMP" evidence="17">
    <location>
        <begin position="189"/>
        <end position="241"/>
    </location>
</feature>
<evidence type="ECO:0000256" key="5">
    <source>
        <dbReference type="ARBA" id="ARBA00022553"/>
    </source>
</evidence>
<dbReference type="SMART" id="SM00304">
    <property type="entry name" value="HAMP"/>
    <property type="match status" value="1"/>
</dbReference>
<dbReference type="SUPFAM" id="SSF55874">
    <property type="entry name" value="ATPase domain of HSP90 chaperone/DNA topoisomerase II/histidine kinase"/>
    <property type="match status" value="1"/>
</dbReference>
<dbReference type="InterPro" id="IPR003660">
    <property type="entry name" value="HAMP_dom"/>
</dbReference>
<evidence type="ECO:0000256" key="8">
    <source>
        <dbReference type="ARBA" id="ARBA00022741"/>
    </source>
</evidence>
<comment type="subcellular location">
    <subcellularLocation>
        <location evidence="2">Cell membrane</location>
        <topology evidence="2">Multi-pass membrane protein</topology>
    </subcellularLocation>
</comment>
<evidence type="ECO:0000256" key="15">
    <source>
        <dbReference type="SAM" id="Phobius"/>
    </source>
</evidence>
<dbReference type="PRINTS" id="PR00344">
    <property type="entry name" value="BCTRLSENSOR"/>
</dbReference>
<dbReference type="EC" id="2.7.13.3" evidence="3"/>
<dbReference type="InterPro" id="IPR004358">
    <property type="entry name" value="Sig_transdc_His_kin-like_C"/>
</dbReference>
<dbReference type="OrthoDB" id="9784397at2"/>
<dbReference type="EMBL" id="QPJD01000014">
    <property type="protein sequence ID" value="RCW43053.1"/>
    <property type="molecule type" value="Genomic_DNA"/>
</dbReference>
<evidence type="ECO:0000256" key="6">
    <source>
        <dbReference type="ARBA" id="ARBA00022679"/>
    </source>
</evidence>
<keyword evidence="19" id="KW-1185">Reference proteome</keyword>
<keyword evidence="4" id="KW-1003">Cell membrane</keyword>
<evidence type="ECO:0000313" key="19">
    <source>
        <dbReference type="Proteomes" id="UP000252415"/>
    </source>
</evidence>
<evidence type="ECO:0000256" key="14">
    <source>
        <dbReference type="SAM" id="Coils"/>
    </source>
</evidence>
<keyword evidence="12" id="KW-0902">Two-component regulatory system</keyword>
<dbReference type="SUPFAM" id="SSF158472">
    <property type="entry name" value="HAMP domain-like"/>
    <property type="match status" value="1"/>
</dbReference>
<dbReference type="AlphaFoldDB" id="A0A368VUB9"/>